<name>A0AAN5AKU6_9BACT</name>
<evidence type="ECO:0000313" key="1">
    <source>
        <dbReference type="EMBL" id="GJM60791.1"/>
    </source>
</evidence>
<dbReference type="Pfam" id="PF11751">
    <property type="entry name" value="PorP_SprF"/>
    <property type="match status" value="1"/>
</dbReference>
<dbReference type="InterPro" id="IPR019861">
    <property type="entry name" value="PorP/SprF_Bacteroidetes"/>
</dbReference>
<dbReference type="Proteomes" id="UP001310022">
    <property type="component" value="Unassembled WGS sequence"/>
</dbReference>
<dbReference type="EMBL" id="BQKE01000001">
    <property type="protein sequence ID" value="GJM60791.1"/>
    <property type="molecule type" value="Genomic_DNA"/>
</dbReference>
<proteinExistence type="predicted"/>
<evidence type="ECO:0008006" key="3">
    <source>
        <dbReference type="Google" id="ProtNLM"/>
    </source>
</evidence>
<dbReference type="AlphaFoldDB" id="A0AAN5AKU6"/>
<organism evidence="1 2">
    <name type="scientific">Persicobacter diffluens</name>
    <dbReference type="NCBI Taxonomy" id="981"/>
    <lineage>
        <taxon>Bacteria</taxon>
        <taxon>Pseudomonadati</taxon>
        <taxon>Bacteroidota</taxon>
        <taxon>Cytophagia</taxon>
        <taxon>Cytophagales</taxon>
        <taxon>Persicobacteraceae</taxon>
        <taxon>Persicobacter</taxon>
    </lineage>
</organism>
<accession>A0AAN5AKU6</accession>
<protein>
    <recommendedName>
        <fullName evidence="3">Type IX secretion system membrane protein PorP/SprF</fullName>
    </recommendedName>
</protein>
<dbReference type="NCBIfam" id="TIGR03519">
    <property type="entry name" value="T9SS_PorP_fam"/>
    <property type="match status" value="1"/>
</dbReference>
<evidence type="ECO:0000313" key="2">
    <source>
        <dbReference type="Proteomes" id="UP001310022"/>
    </source>
</evidence>
<gene>
    <name evidence="1" type="ORF">PEDI_13430</name>
</gene>
<comment type="caution">
    <text evidence="1">The sequence shown here is derived from an EMBL/GenBank/DDBJ whole genome shotgun (WGS) entry which is preliminary data.</text>
</comment>
<sequence length="360" mass="41213">MRPRGALYSPNQHHPMHRILRFIFICLSLIFIDKHCQGQDFMFSQFYNAPFYVNPAFVGATPYHRITMNNRIQWPQLPQAVQTHAVSWDYNVRKLNSGFGVMASSDRIGTANLSTNQMAFMYSYMLRIQNKLIVRPGLSFVAGNRSLDMDKLLFSDNNGVQPIPPNIKNELGMHNIFDFNTGLLVYTRNYWFSAAVYHLATPTLTFQEDGTGTIPIKYTFAVGGNFKVKQNVFNAKLRSLAFSPSLMYERQGDFETLSAGVKYYHYPVTIGLWYRGVPIPIYPEAVTNNQAFVFTMGLTYDIFEFGYSYDFGLGGTGSKSFGGAHELSIKILIKRHPLKRSKDHYKSLPCPAFYKEELFY</sequence>
<keyword evidence="2" id="KW-1185">Reference proteome</keyword>
<reference evidence="1 2" key="1">
    <citation type="submission" date="2021-12" db="EMBL/GenBank/DDBJ databases">
        <title>Genome sequencing of bacteria with rrn-lacking chromosome and rrn-plasmid.</title>
        <authorList>
            <person name="Anda M."/>
            <person name="Iwasaki W."/>
        </authorList>
    </citation>
    <scope>NUCLEOTIDE SEQUENCE [LARGE SCALE GENOMIC DNA]</scope>
    <source>
        <strain evidence="1 2">NBRC 15940</strain>
    </source>
</reference>